<reference evidence="1 2" key="1">
    <citation type="submission" date="2021-06" db="EMBL/GenBank/DDBJ databases">
        <authorList>
            <person name="Sun Q."/>
            <person name="Li D."/>
        </authorList>
    </citation>
    <scope>NUCLEOTIDE SEQUENCE [LARGE SCALE GENOMIC DNA]</scope>
    <source>
        <strain evidence="1 2">MSJ-40</strain>
    </source>
</reference>
<name>A0ABS6E221_9FIRM</name>
<dbReference type="Proteomes" id="UP000749471">
    <property type="component" value="Unassembled WGS sequence"/>
</dbReference>
<dbReference type="EMBL" id="JAHLPM010000002">
    <property type="protein sequence ID" value="MBU5436955.1"/>
    <property type="molecule type" value="Genomic_DNA"/>
</dbReference>
<sequence length="469" mass="51286">MSNINKLFSEELKILNIGTNKFKDDLELQGQKVLQLDWAPPAGGDIEILEIVDKLSSREDIKEANEKTVEIMMNSHPILADVDKAINVIPGMKDNMILHSGPPIEWERMAGPMKGAIIGALIYERLAKDEEEAKKIAASGEIEFAPCNEHCTVGPMAGIVSPSMPVHVIYNKTYGNYSYCTINEGLGKVLRYGAFNDEVIERLKWLENEFAPTIKKALSNIKDGIDIKSIISQGVHMGDECHNRNKASTSLFFREITPYILETDVDSAIVKRVLKFMKENDHYFLNLSMPACKAATDAAHGIENSTIVTTMARNGVDFGIRVSGLGKNQWFTAPANMIKGLMFPGFKEEDASPDIGDSSITETMGIGGFVMGGAPAIVQFVGGTVEDAIGYSEQMYEITVGENTNYSIPTLDFRGSAIGIDIIKVMEKGILPIINTGMAHRVAGIGQVGAGLVNPPMECFKKAILEFNK</sequence>
<organism evidence="1 2">
    <name type="scientific">Tissierella simiarum</name>
    <dbReference type="NCBI Taxonomy" id="2841534"/>
    <lineage>
        <taxon>Bacteria</taxon>
        <taxon>Bacillati</taxon>
        <taxon>Bacillota</taxon>
        <taxon>Tissierellia</taxon>
        <taxon>Tissierellales</taxon>
        <taxon>Tissierellaceae</taxon>
        <taxon>Tissierella</taxon>
    </lineage>
</organism>
<accession>A0ABS6E221</accession>
<keyword evidence="2" id="KW-1185">Reference proteome</keyword>
<dbReference type="Pfam" id="PF06545">
    <property type="entry name" value="AllG"/>
    <property type="match status" value="1"/>
</dbReference>
<evidence type="ECO:0000313" key="2">
    <source>
        <dbReference type="Proteomes" id="UP000749471"/>
    </source>
</evidence>
<evidence type="ECO:0000313" key="1">
    <source>
        <dbReference type="EMBL" id="MBU5436955.1"/>
    </source>
</evidence>
<comment type="caution">
    <text evidence="1">The sequence shown here is derived from an EMBL/GenBank/DDBJ whole genome shotgun (WGS) entry which is preliminary data.</text>
</comment>
<proteinExistence type="predicted"/>
<dbReference type="RefSeq" id="WP_216516594.1">
    <property type="nucleotide sequence ID" value="NZ_JAHLPM010000002.1"/>
</dbReference>
<dbReference type="InterPro" id="IPR009499">
    <property type="entry name" value="AllG-like"/>
</dbReference>
<gene>
    <name evidence="1" type="ORF">KQI42_02975</name>
</gene>
<protein>
    <submittedName>
        <fullName evidence="1">DUF1116 domain-containing protein</fullName>
    </submittedName>
</protein>